<dbReference type="RefSeq" id="XP_015179235.1">
    <property type="nucleotide sequence ID" value="XM_015323749.1"/>
</dbReference>
<gene>
    <name evidence="2" type="primary">LOC107067858</name>
</gene>
<organism evidence="1 2">
    <name type="scientific">Polistes dominula</name>
    <name type="common">European paper wasp</name>
    <name type="synonym">Vespa dominula</name>
    <dbReference type="NCBI Taxonomy" id="743375"/>
    <lineage>
        <taxon>Eukaryota</taxon>
        <taxon>Metazoa</taxon>
        <taxon>Ecdysozoa</taxon>
        <taxon>Arthropoda</taxon>
        <taxon>Hexapoda</taxon>
        <taxon>Insecta</taxon>
        <taxon>Pterygota</taxon>
        <taxon>Neoptera</taxon>
        <taxon>Endopterygota</taxon>
        <taxon>Hymenoptera</taxon>
        <taxon>Apocrita</taxon>
        <taxon>Aculeata</taxon>
        <taxon>Vespoidea</taxon>
        <taxon>Vespidae</taxon>
        <taxon>Polistinae</taxon>
        <taxon>Polistini</taxon>
        <taxon>Polistes</taxon>
    </lineage>
</organism>
<sequence>MNYDFYLTHMFIKRRGEFYGRIDDAEFNIKLQMNLENYHITLQELKILSISSFNLKIQGNKSDPILNILARALSRFFENSIIKLIENSGLELFSPLIKSLNQKLGKSKSKVNNFIDAL</sequence>
<keyword evidence="1" id="KW-1185">Reference proteome</keyword>
<reference evidence="2" key="1">
    <citation type="submission" date="2025-08" db="UniProtKB">
        <authorList>
            <consortium name="RefSeq"/>
        </authorList>
    </citation>
    <scope>IDENTIFICATION</scope>
    <source>
        <tissue evidence="2">Whole body</tissue>
    </source>
</reference>
<protein>
    <submittedName>
        <fullName evidence="2">Uncharacterized protein LOC107067858</fullName>
    </submittedName>
</protein>
<dbReference type="GeneID" id="107067858"/>
<name>A0ABM1IG98_POLDO</name>
<evidence type="ECO:0000313" key="1">
    <source>
        <dbReference type="Proteomes" id="UP000694924"/>
    </source>
</evidence>
<dbReference type="Proteomes" id="UP000694924">
    <property type="component" value="Unplaced"/>
</dbReference>
<evidence type="ECO:0000313" key="2">
    <source>
        <dbReference type="RefSeq" id="XP_015179235.1"/>
    </source>
</evidence>
<accession>A0ABM1IG98</accession>
<dbReference type="Gene3D" id="3.15.10.50">
    <property type="match status" value="1"/>
</dbReference>
<dbReference type="InterPro" id="IPR038602">
    <property type="entry name" value="Mite_allergen_7_sf"/>
</dbReference>
<proteinExistence type="predicted"/>